<evidence type="ECO:0000313" key="8">
    <source>
        <dbReference type="Proteomes" id="UP001219355"/>
    </source>
</evidence>
<feature type="transmembrane region" description="Helical" evidence="6">
    <location>
        <begin position="167"/>
        <end position="189"/>
    </location>
</feature>
<dbReference type="EMBL" id="CP120629">
    <property type="protein sequence ID" value="WEW60190.1"/>
    <property type="molecule type" value="Genomic_DNA"/>
</dbReference>
<evidence type="ECO:0000256" key="5">
    <source>
        <dbReference type="ARBA" id="ARBA00023136"/>
    </source>
</evidence>
<name>A0AAF0IJS2_9EURO</name>
<protein>
    <recommendedName>
        <fullName evidence="6">Solute carrier family 40 member</fullName>
    </recommendedName>
</protein>
<evidence type="ECO:0000256" key="3">
    <source>
        <dbReference type="ARBA" id="ARBA00022692"/>
    </source>
</evidence>
<keyword evidence="8" id="KW-1185">Reference proteome</keyword>
<gene>
    <name evidence="7" type="ORF">PRK78_005675</name>
</gene>
<dbReference type="GO" id="GO:0016020">
    <property type="term" value="C:membrane"/>
    <property type="evidence" value="ECO:0007669"/>
    <property type="project" value="UniProtKB-SubCell"/>
</dbReference>
<organism evidence="7 8">
    <name type="scientific">Emydomyces testavorans</name>
    <dbReference type="NCBI Taxonomy" id="2070801"/>
    <lineage>
        <taxon>Eukaryota</taxon>
        <taxon>Fungi</taxon>
        <taxon>Dikarya</taxon>
        <taxon>Ascomycota</taxon>
        <taxon>Pezizomycotina</taxon>
        <taxon>Eurotiomycetes</taxon>
        <taxon>Eurotiomycetidae</taxon>
        <taxon>Onygenales</taxon>
        <taxon>Nannizziopsiaceae</taxon>
        <taxon>Emydomyces</taxon>
    </lineage>
</organism>
<accession>A0AAF0IJS2</accession>
<comment type="caution">
    <text evidence="6">Lacks conserved residue(s) required for the propagation of feature annotation.</text>
</comment>
<evidence type="ECO:0000256" key="1">
    <source>
        <dbReference type="ARBA" id="ARBA00004141"/>
    </source>
</evidence>
<keyword evidence="6" id="KW-0406">Ion transport</keyword>
<evidence type="ECO:0000256" key="2">
    <source>
        <dbReference type="ARBA" id="ARBA00022448"/>
    </source>
</evidence>
<dbReference type="InterPro" id="IPR009716">
    <property type="entry name" value="Ferroportin-1"/>
</dbReference>
<dbReference type="AlphaFoldDB" id="A0AAF0IJS2"/>
<evidence type="ECO:0000313" key="7">
    <source>
        <dbReference type="EMBL" id="WEW60190.1"/>
    </source>
</evidence>
<dbReference type="PANTHER" id="PTHR11660:SF57">
    <property type="entry name" value="SOLUTE CARRIER FAMILY 40 MEMBER"/>
    <property type="match status" value="1"/>
</dbReference>
<feature type="transmembrane region" description="Helical" evidence="6">
    <location>
        <begin position="102"/>
        <end position="128"/>
    </location>
</feature>
<reference evidence="7" key="1">
    <citation type="submission" date="2023-03" db="EMBL/GenBank/DDBJ databases">
        <title>Emydomyces testavorans Genome Sequence.</title>
        <authorList>
            <person name="Hoyer L."/>
        </authorList>
    </citation>
    <scope>NUCLEOTIDE SEQUENCE</scope>
    <source>
        <strain evidence="7">16-2883</strain>
    </source>
</reference>
<evidence type="ECO:0000256" key="6">
    <source>
        <dbReference type="RuleBase" id="RU365065"/>
    </source>
</evidence>
<dbReference type="PANTHER" id="PTHR11660">
    <property type="entry name" value="SOLUTE CARRIER FAMILY 40 MEMBER"/>
    <property type="match status" value="1"/>
</dbReference>
<evidence type="ECO:0000256" key="4">
    <source>
        <dbReference type="ARBA" id="ARBA00022989"/>
    </source>
</evidence>
<comment type="function">
    <text evidence="6">May be involved in iron transport and iron homeostasis.</text>
</comment>
<dbReference type="Pfam" id="PF06963">
    <property type="entry name" value="FPN1"/>
    <property type="match status" value="1"/>
</dbReference>
<comment type="subcellular location">
    <subcellularLocation>
        <location evidence="1 6">Membrane</location>
        <topology evidence="1 6">Multi-pass membrane protein</topology>
    </subcellularLocation>
</comment>
<comment type="similarity">
    <text evidence="6">Belongs to the ferroportin (FP) (TC 2.A.100) family. SLC40A subfamily.</text>
</comment>
<keyword evidence="4 6" id="KW-1133">Transmembrane helix</keyword>
<dbReference type="GO" id="GO:0005381">
    <property type="term" value="F:iron ion transmembrane transporter activity"/>
    <property type="evidence" value="ECO:0007669"/>
    <property type="project" value="UniProtKB-UniRule"/>
</dbReference>
<proteinExistence type="inferred from homology"/>
<keyword evidence="5 6" id="KW-0472">Membrane</keyword>
<keyword evidence="2 6" id="KW-0813">Transport</keyword>
<keyword evidence="3 6" id="KW-0812">Transmembrane</keyword>
<dbReference type="Proteomes" id="UP001219355">
    <property type="component" value="Chromosome 3"/>
</dbReference>
<sequence length="236" mass="25734">MRRIDLVCKLAGPFVIALVDGISTEAAILLNFAMNAFSIPVEYYAIARVYEMVPALRASKQSSVYAVDQGTPNQGLQDVQSRGKHAVFEALKGLRFYVQHRAFLPSFAGSLLYFTVLSFSGQMITYLLSVGYNSFHIAVARTGSVVFEISATWIAPLVMSKIGPIRAGIWFLSWQMLSLAAGACLFWGIRPRVLAATGLVGSTILSRIGLWGFDLSAQIIVQEVSLHHRTRAGASS</sequence>